<dbReference type="Pfam" id="PF21175">
    <property type="entry name" value="RecR_C"/>
    <property type="match status" value="1"/>
</dbReference>
<dbReference type="HAMAP" id="MF_00017">
    <property type="entry name" value="RecR"/>
    <property type="match status" value="1"/>
</dbReference>
<accession>T0ZM48</accession>
<dbReference type="SUPFAM" id="SSF111304">
    <property type="entry name" value="Recombination protein RecR"/>
    <property type="match status" value="1"/>
</dbReference>
<evidence type="ECO:0000256" key="1">
    <source>
        <dbReference type="ARBA" id="ARBA00022723"/>
    </source>
</evidence>
<dbReference type="GO" id="GO:0006281">
    <property type="term" value="P:DNA repair"/>
    <property type="evidence" value="ECO:0007669"/>
    <property type="project" value="UniProtKB-KW"/>
</dbReference>
<reference evidence="8" key="2">
    <citation type="journal article" date="2014" name="ISME J.">
        <title>Microbial stratification in low pH oxic and suboxic macroscopic growths along an acid mine drainage.</title>
        <authorList>
            <person name="Mendez-Garcia C."/>
            <person name="Mesa V."/>
            <person name="Sprenger R.R."/>
            <person name="Richter M."/>
            <person name="Diez M.S."/>
            <person name="Solano J."/>
            <person name="Bargiela R."/>
            <person name="Golyshina O.V."/>
            <person name="Manteca A."/>
            <person name="Ramos J.L."/>
            <person name="Gallego J.R."/>
            <person name="Llorente I."/>
            <person name="Martins Dos Santos V.A."/>
            <person name="Jensen O.N."/>
            <person name="Pelaez A.I."/>
            <person name="Sanchez J."/>
            <person name="Ferrer M."/>
        </authorList>
    </citation>
    <scope>NUCLEOTIDE SEQUENCE</scope>
</reference>
<evidence type="ECO:0000313" key="8">
    <source>
        <dbReference type="EMBL" id="EQD30870.1"/>
    </source>
</evidence>
<feature type="domain" description="Toprim" evidence="7">
    <location>
        <begin position="1"/>
        <end position="72"/>
    </location>
</feature>
<dbReference type="GO" id="GO:0003677">
    <property type="term" value="F:DNA binding"/>
    <property type="evidence" value="ECO:0007669"/>
    <property type="project" value="InterPro"/>
</dbReference>
<keyword evidence="3" id="KW-0863">Zinc-finger</keyword>
<sequence>HVLGGTDLPDWRAIGPEQLHLRELVERLHDGTVEEVILATDPDVEGDATALYIGRLVRREDLRVTRIARGLPAGGDIDYADELTLARAIEGRREL</sequence>
<dbReference type="Pfam" id="PF13662">
    <property type="entry name" value="Toprim_4"/>
    <property type="match status" value="1"/>
</dbReference>
<keyword evidence="1" id="KW-0479">Metal-binding</keyword>
<protein>
    <submittedName>
        <fullName evidence="8">Recombination protein RecR</fullName>
    </submittedName>
</protein>
<dbReference type="InterPro" id="IPR000093">
    <property type="entry name" value="DNA_Rcmb_RecR"/>
</dbReference>
<dbReference type="Gene3D" id="6.10.250.240">
    <property type="match status" value="1"/>
</dbReference>
<dbReference type="AlphaFoldDB" id="T0ZM48"/>
<keyword evidence="6" id="KW-0234">DNA repair</keyword>
<dbReference type="PANTHER" id="PTHR30446:SF0">
    <property type="entry name" value="RECOMBINATION PROTEIN RECR"/>
    <property type="match status" value="1"/>
</dbReference>
<reference evidence="8" key="1">
    <citation type="submission" date="2013-08" db="EMBL/GenBank/DDBJ databases">
        <authorList>
            <person name="Mendez C."/>
            <person name="Richter M."/>
            <person name="Ferrer M."/>
            <person name="Sanchez J."/>
        </authorList>
    </citation>
    <scope>NUCLEOTIDE SEQUENCE</scope>
</reference>
<evidence type="ECO:0000256" key="6">
    <source>
        <dbReference type="ARBA" id="ARBA00023204"/>
    </source>
</evidence>
<evidence type="ECO:0000256" key="2">
    <source>
        <dbReference type="ARBA" id="ARBA00022763"/>
    </source>
</evidence>
<dbReference type="PANTHER" id="PTHR30446">
    <property type="entry name" value="RECOMBINATION PROTEIN RECR"/>
    <property type="match status" value="1"/>
</dbReference>
<comment type="caution">
    <text evidence="8">The sequence shown here is derived from an EMBL/GenBank/DDBJ whole genome shotgun (WGS) entry which is preliminary data.</text>
</comment>
<dbReference type="Gene3D" id="3.40.1360.10">
    <property type="match status" value="1"/>
</dbReference>
<evidence type="ECO:0000256" key="4">
    <source>
        <dbReference type="ARBA" id="ARBA00022833"/>
    </source>
</evidence>
<keyword evidence="4" id="KW-0862">Zinc</keyword>
<dbReference type="PROSITE" id="PS50880">
    <property type="entry name" value="TOPRIM"/>
    <property type="match status" value="1"/>
</dbReference>
<organism evidence="8">
    <name type="scientific">mine drainage metagenome</name>
    <dbReference type="NCBI Taxonomy" id="410659"/>
    <lineage>
        <taxon>unclassified sequences</taxon>
        <taxon>metagenomes</taxon>
        <taxon>ecological metagenomes</taxon>
    </lineage>
</organism>
<keyword evidence="2" id="KW-0227">DNA damage</keyword>
<keyword evidence="5" id="KW-0233">DNA recombination</keyword>
<gene>
    <name evidence="8" type="ORF">B1A_20188</name>
</gene>
<feature type="non-terminal residue" evidence="8">
    <location>
        <position position="1"/>
    </location>
</feature>
<proteinExistence type="inferred from homology"/>
<name>T0ZM48_9ZZZZ</name>
<dbReference type="GO" id="GO:0008270">
    <property type="term" value="F:zinc ion binding"/>
    <property type="evidence" value="ECO:0007669"/>
    <property type="project" value="UniProtKB-KW"/>
</dbReference>
<dbReference type="InterPro" id="IPR023627">
    <property type="entry name" value="Rcmb_RecR"/>
</dbReference>
<evidence type="ECO:0000259" key="7">
    <source>
        <dbReference type="PROSITE" id="PS50880"/>
    </source>
</evidence>
<dbReference type="GO" id="GO:0006310">
    <property type="term" value="P:DNA recombination"/>
    <property type="evidence" value="ECO:0007669"/>
    <property type="project" value="UniProtKB-KW"/>
</dbReference>
<dbReference type="InterPro" id="IPR006171">
    <property type="entry name" value="TOPRIM_dom"/>
</dbReference>
<evidence type="ECO:0000256" key="5">
    <source>
        <dbReference type="ARBA" id="ARBA00023172"/>
    </source>
</evidence>
<evidence type="ECO:0000256" key="3">
    <source>
        <dbReference type="ARBA" id="ARBA00022771"/>
    </source>
</evidence>
<dbReference type="EMBL" id="AUZX01014894">
    <property type="protein sequence ID" value="EQD30870.1"/>
    <property type="molecule type" value="Genomic_DNA"/>
</dbReference>